<dbReference type="PRINTS" id="PR00132">
    <property type="entry name" value="GLHYDRLASE2"/>
</dbReference>
<dbReference type="SUPFAM" id="SSF49785">
    <property type="entry name" value="Galactose-binding domain-like"/>
    <property type="match status" value="1"/>
</dbReference>
<dbReference type="InterPro" id="IPR006102">
    <property type="entry name" value="Ig-like_GH2"/>
</dbReference>
<dbReference type="InterPro" id="IPR032312">
    <property type="entry name" value="LacZ_4"/>
</dbReference>
<reference evidence="13" key="2">
    <citation type="submission" date="2021-04" db="EMBL/GenBank/DDBJ databases">
        <authorList>
            <person name="Gilroy R."/>
        </authorList>
    </citation>
    <scope>NUCLEOTIDE SEQUENCE</scope>
    <source>
        <strain evidence="13">5134</strain>
    </source>
</reference>
<evidence type="ECO:0000256" key="10">
    <source>
        <dbReference type="RuleBase" id="RU361154"/>
    </source>
</evidence>
<dbReference type="AlphaFoldDB" id="A0A9D1Z046"/>
<evidence type="ECO:0000256" key="4">
    <source>
        <dbReference type="ARBA" id="ARBA00011245"/>
    </source>
</evidence>
<proteinExistence type="inferred from homology"/>
<dbReference type="InterPro" id="IPR011013">
    <property type="entry name" value="Gal_mutarotase_sf_dom"/>
</dbReference>
<dbReference type="PANTHER" id="PTHR46323:SF2">
    <property type="entry name" value="BETA-GALACTOSIDASE"/>
    <property type="match status" value="1"/>
</dbReference>
<comment type="cofactor">
    <cofactor evidence="2">
        <name>Ca(2+)</name>
        <dbReference type="ChEBI" id="CHEBI:29108"/>
    </cofactor>
</comment>
<reference evidence="13" key="1">
    <citation type="journal article" date="2021" name="PeerJ">
        <title>Extensive microbial diversity within the chicken gut microbiome revealed by metagenomics and culture.</title>
        <authorList>
            <person name="Gilroy R."/>
            <person name="Ravi A."/>
            <person name="Getino M."/>
            <person name="Pursley I."/>
            <person name="Horton D.L."/>
            <person name="Alikhan N.F."/>
            <person name="Baker D."/>
            <person name="Gharbi K."/>
            <person name="Hall N."/>
            <person name="Watson M."/>
            <person name="Adriaenssens E.M."/>
            <person name="Foster-Nyarko E."/>
            <person name="Jarju S."/>
            <person name="Secka A."/>
            <person name="Antonio M."/>
            <person name="Oren A."/>
            <person name="Chaudhuri R.R."/>
            <person name="La Ragione R."/>
            <person name="Hildebrand F."/>
            <person name="Pallen M.J."/>
        </authorList>
    </citation>
    <scope>NUCLEOTIDE SEQUENCE</scope>
    <source>
        <strain evidence="13">5134</strain>
    </source>
</reference>
<keyword evidence="8 10" id="KW-0326">Glycosidase</keyword>
<dbReference type="SMART" id="SM01038">
    <property type="entry name" value="Bgal_small_N"/>
    <property type="match status" value="1"/>
</dbReference>
<dbReference type="PANTHER" id="PTHR46323">
    <property type="entry name" value="BETA-GALACTOSIDASE"/>
    <property type="match status" value="1"/>
</dbReference>
<evidence type="ECO:0000313" key="14">
    <source>
        <dbReference type="Proteomes" id="UP000886844"/>
    </source>
</evidence>
<evidence type="ECO:0000256" key="6">
    <source>
        <dbReference type="ARBA" id="ARBA00022801"/>
    </source>
</evidence>
<dbReference type="Pfam" id="PF02836">
    <property type="entry name" value="Glyco_hydro_2_C"/>
    <property type="match status" value="1"/>
</dbReference>
<feature type="signal peptide" evidence="11">
    <location>
        <begin position="1"/>
        <end position="20"/>
    </location>
</feature>
<evidence type="ECO:0000256" key="2">
    <source>
        <dbReference type="ARBA" id="ARBA00001913"/>
    </source>
</evidence>
<comment type="subunit">
    <text evidence="4">Monomer.</text>
</comment>
<dbReference type="InterPro" id="IPR013783">
    <property type="entry name" value="Ig-like_fold"/>
</dbReference>
<comment type="caution">
    <text evidence="13">The sequence shown here is derived from an EMBL/GenBank/DDBJ whole genome shotgun (WGS) entry which is preliminary data.</text>
</comment>
<dbReference type="Gene3D" id="2.60.120.260">
    <property type="entry name" value="Galactose-binding domain-like"/>
    <property type="match status" value="1"/>
</dbReference>
<evidence type="ECO:0000259" key="12">
    <source>
        <dbReference type="SMART" id="SM01038"/>
    </source>
</evidence>
<dbReference type="Gene3D" id="2.60.40.10">
    <property type="entry name" value="Immunoglobulins"/>
    <property type="match status" value="2"/>
</dbReference>
<dbReference type="InterPro" id="IPR014718">
    <property type="entry name" value="GH-type_carb-bd"/>
</dbReference>
<gene>
    <name evidence="13" type="ORF">H9828_03665</name>
</gene>
<dbReference type="EC" id="3.2.1.23" evidence="5 10"/>
<dbReference type="InterPro" id="IPR008979">
    <property type="entry name" value="Galactose-bd-like_sf"/>
</dbReference>
<dbReference type="GO" id="GO:0030246">
    <property type="term" value="F:carbohydrate binding"/>
    <property type="evidence" value="ECO:0007669"/>
    <property type="project" value="InterPro"/>
</dbReference>
<dbReference type="GO" id="GO:0005990">
    <property type="term" value="P:lactose catabolic process"/>
    <property type="evidence" value="ECO:0007669"/>
    <property type="project" value="TreeGrafter"/>
</dbReference>
<dbReference type="Proteomes" id="UP000886844">
    <property type="component" value="Unassembled WGS sequence"/>
</dbReference>
<dbReference type="SUPFAM" id="SSF49303">
    <property type="entry name" value="beta-Galactosidase/glucuronidase domain"/>
    <property type="match status" value="2"/>
</dbReference>
<protein>
    <recommendedName>
        <fullName evidence="5 10">Beta-galactosidase</fullName>
        <ecNumber evidence="5 10">3.2.1.23</ecNumber>
    </recommendedName>
    <alternativeName>
        <fullName evidence="9 10">Lactase</fullName>
    </alternativeName>
</protein>
<dbReference type="InterPro" id="IPR050347">
    <property type="entry name" value="Bact_Beta-galactosidase"/>
</dbReference>
<dbReference type="InterPro" id="IPR006103">
    <property type="entry name" value="Glyco_hydro_2_cat"/>
</dbReference>
<comment type="catalytic activity">
    <reaction evidence="1 10">
        <text>Hydrolysis of terminal non-reducing beta-D-galactose residues in beta-D-galactosides.</text>
        <dbReference type="EC" id="3.2.1.23"/>
    </reaction>
</comment>
<dbReference type="InterPro" id="IPR004199">
    <property type="entry name" value="B-gal_small/dom_5"/>
</dbReference>
<dbReference type="FunFam" id="3.20.20.80:FF:000121">
    <property type="entry name" value="Beta-galactosidase"/>
    <property type="match status" value="1"/>
</dbReference>
<evidence type="ECO:0000256" key="7">
    <source>
        <dbReference type="ARBA" id="ARBA00022837"/>
    </source>
</evidence>
<evidence type="ECO:0000313" key="13">
    <source>
        <dbReference type="EMBL" id="HIY68496.1"/>
    </source>
</evidence>
<dbReference type="Gene3D" id="3.20.20.80">
    <property type="entry name" value="Glycosidases"/>
    <property type="match status" value="1"/>
</dbReference>
<keyword evidence="7" id="KW-0106">Calcium</keyword>
<evidence type="ECO:0000256" key="5">
    <source>
        <dbReference type="ARBA" id="ARBA00012756"/>
    </source>
</evidence>
<dbReference type="Pfam" id="PF02837">
    <property type="entry name" value="Glyco_hydro_2_N"/>
    <property type="match status" value="1"/>
</dbReference>
<comment type="similarity">
    <text evidence="3 10">Belongs to the glycosyl hydrolase 2 family.</text>
</comment>
<dbReference type="InterPro" id="IPR036156">
    <property type="entry name" value="Beta-gal/glucu_dom_sf"/>
</dbReference>
<feature type="chain" id="PRO_5038407476" description="Beta-galactosidase" evidence="11">
    <location>
        <begin position="21"/>
        <end position="1041"/>
    </location>
</feature>
<dbReference type="GO" id="GO:0009341">
    <property type="term" value="C:beta-galactosidase complex"/>
    <property type="evidence" value="ECO:0007669"/>
    <property type="project" value="InterPro"/>
</dbReference>
<dbReference type="Pfam" id="PF00703">
    <property type="entry name" value="Glyco_hydro_2"/>
    <property type="match status" value="1"/>
</dbReference>
<evidence type="ECO:0000256" key="3">
    <source>
        <dbReference type="ARBA" id="ARBA00007401"/>
    </source>
</evidence>
<dbReference type="Gene3D" id="2.70.98.10">
    <property type="match status" value="1"/>
</dbReference>
<dbReference type="PROSITE" id="PS00719">
    <property type="entry name" value="GLYCOSYL_HYDROL_F2_1"/>
    <property type="match status" value="1"/>
</dbReference>
<dbReference type="SUPFAM" id="SSF74650">
    <property type="entry name" value="Galactose mutarotase-like"/>
    <property type="match status" value="1"/>
</dbReference>
<evidence type="ECO:0000256" key="1">
    <source>
        <dbReference type="ARBA" id="ARBA00001412"/>
    </source>
</evidence>
<evidence type="ECO:0000256" key="9">
    <source>
        <dbReference type="ARBA" id="ARBA00032230"/>
    </source>
</evidence>
<feature type="domain" description="Beta galactosidase small chain/" evidence="12">
    <location>
        <begin position="757"/>
        <end position="1035"/>
    </location>
</feature>
<dbReference type="GO" id="GO:0004565">
    <property type="term" value="F:beta-galactosidase activity"/>
    <property type="evidence" value="ECO:0007669"/>
    <property type="project" value="UniProtKB-EC"/>
</dbReference>
<dbReference type="InterPro" id="IPR006104">
    <property type="entry name" value="Glyco_hydro_2_N"/>
</dbReference>
<dbReference type="InterPro" id="IPR006101">
    <property type="entry name" value="Glyco_hydro_2"/>
</dbReference>
<evidence type="ECO:0000256" key="8">
    <source>
        <dbReference type="ARBA" id="ARBA00023295"/>
    </source>
</evidence>
<name>A0A9D1Z046_9BACT</name>
<dbReference type="EMBL" id="DXDA01000029">
    <property type="protein sequence ID" value="HIY68496.1"/>
    <property type="molecule type" value="Genomic_DNA"/>
</dbReference>
<dbReference type="Pfam" id="PF02929">
    <property type="entry name" value="Bgal_small_N"/>
    <property type="match status" value="1"/>
</dbReference>
<accession>A0A9D1Z046</accession>
<dbReference type="Pfam" id="PF16353">
    <property type="entry name" value="LacZ_4"/>
    <property type="match status" value="1"/>
</dbReference>
<dbReference type="SUPFAM" id="SSF51445">
    <property type="entry name" value="(Trans)glycosidases"/>
    <property type="match status" value="1"/>
</dbReference>
<dbReference type="InterPro" id="IPR023230">
    <property type="entry name" value="Glyco_hydro_2_CS"/>
</dbReference>
<organism evidence="13 14">
    <name type="scientific">Candidatus Alistipes intestinigallinarum</name>
    <dbReference type="NCBI Taxonomy" id="2838440"/>
    <lineage>
        <taxon>Bacteria</taxon>
        <taxon>Pseudomonadati</taxon>
        <taxon>Bacteroidota</taxon>
        <taxon>Bacteroidia</taxon>
        <taxon>Bacteroidales</taxon>
        <taxon>Rikenellaceae</taxon>
        <taxon>Alistipes</taxon>
    </lineage>
</organism>
<evidence type="ECO:0000256" key="11">
    <source>
        <dbReference type="SAM" id="SignalP"/>
    </source>
</evidence>
<keyword evidence="6 10" id="KW-0378">Hydrolase</keyword>
<keyword evidence="11" id="KW-0732">Signal</keyword>
<dbReference type="InterPro" id="IPR017853">
    <property type="entry name" value="GH"/>
</dbReference>
<sequence>MKLRTLSTFVLLLAGGLASARGDAHSEAWRDAQVNAINRLPMHATFFAYENAELARRGDKRASERYLSLNGDWRFSWAKDADERPTDFYRTDYSDGHWGTMPVPGLWEVNGYGDPLYVNTGYAWREQFSNNPPEVPVEENHVGSYRREIEIPASWKGRQIIAHFGSVTSNISLWVNGSFVGYSEDSKLEAEFDITRYVRPGRNLIAFQVFRWCDGSYLEDQDFWRLSGVGRDCYLYSREREHIADVRYTALLENDFSRGVLNADLEFSAAARGDEVLLTLTDPDGRVVAEQSRKIASVRERMTLEVESPRLWSAETPELYRLGVSLRSAGREVEAVDLGVGFRNVEIRNGQLLVNGRPVLIKGVNRHEMDPDNGYYVTEERMLQDIRLMKQANVNAVRTCHYPDDSRWYELCDEYGFYVVAEANVESHGMGYGERTLARNPLFREAHLERNRRNVVRNFNHPSVIVWSLGNEAGNGENFTACYAWIKSFDPSRPVQFEQAHGGDNTDIMCPMYWGYERCEQYAANNPRKPLIQCEYAHAMGNSEGGFREYWDLIRKYPSYQGGFIWDFVDQSLRVKRNGGWIYAYGGDFNPYDASDNNFCDNGLISPDRRPNPHYDEVAFQHQSIWTRAVDLPAGRVAVYNENFFRDLSNYSLTWTLLADGRAVQSGVVDRLDVAPQQEREYTLPLELSGLEGELLLNVEYRLKRAEPALPAGFRIARAQLAIADWKFEPLTPANRAGDRFTQPVVTLSDADRNYLRISSSEFSIDFRRRDGLMTRYEVGGVPYLLPGAVLRPNFWRAPTDNDFGAGLHRKYAAIRNPELRLTALDYEMKEGIACVRAEYDFPAYAATLTVNYAINNVGEITVEQSVAVKGEVSDQSLPRLFRFGMLMAMPDDFDRIDYYGRGPVENYADRKSSAFLGLYGQAVDEQPYPYIRPQETGTKSDLRWWQQSRPGGWGLRITSDAPFSASALHYSPESLSCGDEKEQLHFPEIEPDACVWLCIDGVQMGLGCVNSWGALPREEYRIPYADRTFRFRLTPARLLR</sequence>